<gene>
    <name evidence="1" type="ORF">TIFTF001_056005</name>
</gene>
<organism evidence="1 2">
    <name type="scientific">Ficus carica</name>
    <name type="common">Common fig</name>
    <dbReference type="NCBI Taxonomy" id="3494"/>
    <lineage>
        <taxon>Eukaryota</taxon>
        <taxon>Viridiplantae</taxon>
        <taxon>Streptophyta</taxon>
        <taxon>Embryophyta</taxon>
        <taxon>Tracheophyta</taxon>
        <taxon>Spermatophyta</taxon>
        <taxon>Magnoliopsida</taxon>
        <taxon>eudicotyledons</taxon>
        <taxon>Gunneridae</taxon>
        <taxon>Pentapetalae</taxon>
        <taxon>rosids</taxon>
        <taxon>fabids</taxon>
        <taxon>Rosales</taxon>
        <taxon>Moraceae</taxon>
        <taxon>Ficeae</taxon>
        <taxon>Ficus</taxon>
    </lineage>
</organism>
<dbReference type="Gramene" id="FCD_00021892-RA">
    <property type="protein sequence ID" value="FCD_00021892-RA:cds"/>
    <property type="gene ID" value="FCD_00021892"/>
</dbReference>
<proteinExistence type="predicted"/>
<name>A0AA88JFB6_FICCA</name>
<accession>A0AA88JFB6</accession>
<dbReference type="Proteomes" id="UP001187192">
    <property type="component" value="Unassembled WGS sequence"/>
</dbReference>
<evidence type="ECO:0000313" key="2">
    <source>
        <dbReference type="Proteomes" id="UP001187192"/>
    </source>
</evidence>
<protein>
    <submittedName>
        <fullName evidence="1">Uncharacterized protein</fullName>
    </submittedName>
</protein>
<keyword evidence="2" id="KW-1185">Reference proteome</keyword>
<comment type="caution">
    <text evidence="1">The sequence shown here is derived from an EMBL/GenBank/DDBJ whole genome shotgun (WGS) entry which is preliminary data.</text>
</comment>
<evidence type="ECO:0000313" key="1">
    <source>
        <dbReference type="EMBL" id="GMN72229.1"/>
    </source>
</evidence>
<reference evidence="1" key="1">
    <citation type="submission" date="2023-07" db="EMBL/GenBank/DDBJ databases">
        <title>draft genome sequence of fig (Ficus carica).</title>
        <authorList>
            <person name="Takahashi T."/>
            <person name="Nishimura K."/>
        </authorList>
    </citation>
    <scope>NUCLEOTIDE SEQUENCE</scope>
</reference>
<dbReference type="EMBL" id="BTGU01019301">
    <property type="protein sequence ID" value="GMN72229.1"/>
    <property type="molecule type" value="Genomic_DNA"/>
</dbReference>
<sequence length="298" mass="34314">MSRVPLVVTGRLSVEVGLAMTHLGKRVLHLYRKSGPLYTALYLKQCTVIRRNRYNDHGSKSRAFRNTSVLLDLSLSSLCFTFAKKFPLSFFLILYASGEQTLPLPWREDSPVPSISSQGSSWIEESYGYQGEASSSVPNPVQPYGDQGNMAEIPNPVQPHAAQDIQQDNLWNELDQPLIDEAERRNQLSTKLANRYSFGERTNRDLLRFERELQTHVEFEIEVERQLRLEGYTPATINRTREQIRDLIFYKTDNSPKSNSTLDRYLREMNGDFHSSAPWKILKNARNNNRLNLYKPGD</sequence>
<dbReference type="AlphaFoldDB" id="A0AA88JFB6"/>